<sequence length="40" mass="4659">MKAIRSWFDSQSHDDNKQQGDSVDWMRIVPFILLHLGCIA</sequence>
<reference evidence="2" key="1">
    <citation type="journal article" date="2015" name="Nature">
        <title>Complex archaea that bridge the gap between prokaryotes and eukaryotes.</title>
        <authorList>
            <person name="Spang A."/>
            <person name="Saw J.H."/>
            <person name="Jorgensen S.L."/>
            <person name="Zaremba-Niedzwiedzka K."/>
            <person name="Martijn J."/>
            <person name="Lind A.E."/>
            <person name="van Eijk R."/>
            <person name="Schleper C."/>
            <person name="Guy L."/>
            <person name="Ettema T.J."/>
        </authorList>
    </citation>
    <scope>NUCLEOTIDE SEQUENCE</scope>
</reference>
<proteinExistence type="predicted"/>
<evidence type="ECO:0000256" key="1">
    <source>
        <dbReference type="SAM" id="MobiDB-lite"/>
    </source>
</evidence>
<comment type="caution">
    <text evidence="2">The sequence shown here is derived from an EMBL/GenBank/DDBJ whole genome shotgun (WGS) entry which is preliminary data.</text>
</comment>
<organism evidence="2">
    <name type="scientific">marine sediment metagenome</name>
    <dbReference type="NCBI Taxonomy" id="412755"/>
    <lineage>
        <taxon>unclassified sequences</taxon>
        <taxon>metagenomes</taxon>
        <taxon>ecological metagenomes</taxon>
    </lineage>
</organism>
<protein>
    <submittedName>
        <fullName evidence="2">Uncharacterized protein</fullName>
    </submittedName>
</protein>
<evidence type="ECO:0000313" key="2">
    <source>
        <dbReference type="EMBL" id="KKN06437.1"/>
    </source>
</evidence>
<accession>A0A0F9N3V3</accession>
<dbReference type="AlphaFoldDB" id="A0A0F9N3V3"/>
<feature type="region of interest" description="Disordered" evidence="1">
    <location>
        <begin position="1"/>
        <end position="20"/>
    </location>
</feature>
<gene>
    <name evidence="2" type="ORF">LCGC14_1077350</name>
</gene>
<feature type="non-terminal residue" evidence="2">
    <location>
        <position position="40"/>
    </location>
</feature>
<name>A0A0F9N3V3_9ZZZZ</name>
<dbReference type="EMBL" id="LAZR01004692">
    <property type="protein sequence ID" value="KKN06437.1"/>
    <property type="molecule type" value="Genomic_DNA"/>
</dbReference>